<dbReference type="AlphaFoldDB" id="A0A7J3SLS9"/>
<feature type="transmembrane region" description="Helical" evidence="8">
    <location>
        <begin position="190"/>
        <end position="212"/>
    </location>
</feature>
<dbReference type="InterPro" id="IPR037294">
    <property type="entry name" value="ABC_BtuC-like"/>
</dbReference>
<evidence type="ECO:0000256" key="4">
    <source>
        <dbReference type="ARBA" id="ARBA00022475"/>
    </source>
</evidence>
<dbReference type="CDD" id="cd06550">
    <property type="entry name" value="TM_ABC_iron-siderophores_like"/>
    <property type="match status" value="1"/>
</dbReference>
<feature type="transmembrane region" description="Helical" evidence="8">
    <location>
        <begin position="307"/>
        <end position="325"/>
    </location>
</feature>
<gene>
    <name evidence="9" type="ORF">ENW83_05205</name>
</gene>
<sequence length="334" mass="35263">MKEDGKIAIAAVATFFIFIITLGMGKYEFSPIGSLKILIESLAGKASNGDPLANIVLQIRLPRVLAALLVGASLSVSGAGFQALFRNPLVSPDILGVLAGAGFGASLAILLNFPLPFVQAVAFGIGLAALGLSYTVAWRGGGARIVDLVLSGIIIGSLFKSLMSLVKFLADPESKLPQITYWLMGGLASSSWGDVEILALISVPSIAMLYLLRWRLDAFMLGEEEAKALGIKVEFYKAAVIVLSTLPAAASTVVAGLVGWIGLVIPHMARMIFGDSNRFAVPGSAIIGGAFLLVVDTISRAVLPSELPLEVLTSFVGVPFFAYLLRRRVYHGWS</sequence>
<evidence type="ECO:0000256" key="6">
    <source>
        <dbReference type="ARBA" id="ARBA00022989"/>
    </source>
</evidence>
<evidence type="ECO:0000313" key="9">
    <source>
        <dbReference type="EMBL" id="HGZ60580.1"/>
    </source>
</evidence>
<evidence type="ECO:0000256" key="5">
    <source>
        <dbReference type="ARBA" id="ARBA00022692"/>
    </source>
</evidence>
<evidence type="ECO:0000256" key="2">
    <source>
        <dbReference type="ARBA" id="ARBA00007935"/>
    </source>
</evidence>
<comment type="similarity">
    <text evidence="2">Belongs to the binding-protein-dependent transport system permease family. FecCD subfamily.</text>
</comment>
<feature type="transmembrane region" description="Helical" evidence="8">
    <location>
        <begin position="64"/>
        <end position="85"/>
    </location>
</feature>
<dbReference type="GO" id="GO:0005886">
    <property type="term" value="C:plasma membrane"/>
    <property type="evidence" value="ECO:0007669"/>
    <property type="project" value="UniProtKB-SubCell"/>
</dbReference>
<dbReference type="PANTHER" id="PTHR30472:SF70">
    <property type="entry name" value="MOLYBDATE IMPORT SYSTEM PERMEASE PROTEIN MOLB"/>
    <property type="match status" value="1"/>
</dbReference>
<name>A0A7J3SLS9_9CREN</name>
<keyword evidence="7 8" id="KW-0472">Membrane</keyword>
<organism evidence="9">
    <name type="scientific">Fervidicoccus fontis</name>
    <dbReference type="NCBI Taxonomy" id="683846"/>
    <lineage>
        <taxon>Archaea</taxon>
        <taxon>Thermoproteota</taxon>
        <taxon>Thermoprotei</taxon>
        <taxon>Fervidicoccales</taxon>
        <taxon>Fervidicoccaceae</taxon>
        <taxon>Fervidicoccus</taxon>
    </lineage>
</organism>
<dbReference type="Pfam" id="PF01032">
    <property type="entry name" value="FecCD"/>
    <property type="match status" value="1"/>
</dbReference>
<accession>A0A7J3SLS9</accession>
<evidence type="ECO:0000256" key="8">
    <source>
        <dbReference type="SAM" id="Phobius"/>
    </source>
</evidence>
<keyword evidence="3" id="KW-0813">Transport</keyword>
<keyword evidence="5 8" id="KW-0812">Transmembrane</keyword>
<dbReference type="GO" id="GO:0022857">
    <property type="term" value="F:transmembrane transporter activity"/>
    <property type="evidence" value="ECO:0007669"/>
    <property type="project" value="InterPro"/>
</dbReference>
<feature type="transmembrane region" description="Helical" evidence="8">
    <location>
        <begin position="7"/>
        <end position="25"/>
    </location>
</feature>
<feature type="transmembrane region" description="Helical" evidence="8">
    <location>
        <begin position="148"/>
        <end position="170"/>
    </location>
</feature>
<dbReference type="GO" id="GO:0033214">
    <property type="term" value="P:siderophore-iron import into cell"/>
    <property type="evidence" value="ECO:0007669"/>
    <property type="project" value="TreeGrafter"/>
</dbReference>
<evidence type="ECO:0000256" key="7">
    <source>
        <dbReference type="ARBA" id="ARBA00023136"/>
    </source>
</evidence>
<dbReference type="PANTHER" id="PTHR30472">
    <property type="entry name" value="FERRIC ENTEROBACTIN TRANSPORT SYSTEM PERMEASE PROTEIN"/>
    <property type="match status" value="1"/>
</dbReference>
<dbReference type="SUPFAM" id="SSF81345">
    <property type="entry name" value="ABC transporter involved in vitamin B12 uptake, BtuC"/>
    <property type="match status" value="1"/>
</dbReference>
<dbReference type="Gene3D" id="1.10.3470.10">
    <property type="entry name" value="ABC transporter involved in vitamin B12 uptake, BtuC"/>
    <property type="match status" value="1"/>
</dbReference>
<feature type="transmembrane region" description="Helical" evidence="8">
    <location>
        <begin position="94"/>
        <end position="111"/>
    </location>
</feature>
<keyword evidence="4" id="KW-1003">Cell membrane</keyword>
<dbReference type="EMBL" id="DTLS01000151">
    <property type="protein sequence ID" value="HGZ60580.1"/>
    <property type="molecule type" value="Genomic_DNA"/>
</dbReference>
<feature type="transmembrane region" description="Helical" evidence="8">
    <location>
        <begin position="238"/>
        <end position="265"/>
    </location>
</feature>
<comment type="subcellular location">
    <subcellularLocation>
        <location evidence="1">Cell membrane</location>
        <topology evidence="1">Multi-pass membrane protein</topology>
    </subcellularLocation>
</comment>
<feature type="transmembrane region" description="Helical" evidence="8">
    <location>
        <begin position="117"/>
        <end position="136"/>
    </location>
</feature>
<comment type="caution">
    <text evidence="9">The sequence shown here is derived from an EMBL/GenBank/DDBJ whole genome shotgun (WGS) entry which is preliminary data.</text>
</comment>
<dbReference type="FunFam" id="1.10.3470.10:FF:000001">
    <property type="entry name" value="Vitamin B12 ABC transporter permease BtuC"/>
    <property type="match status" value="1"/>
</dbReference>
<keyword evidence="6 8" id="KW-1133">Transmembrane helix</keyword>
<reference evidence="9" key="1">
    <citation type="journal article" date="2020" name="mSystems">
        <title>Genome- and Community-Level Interaction Insights into Carbon Utilization and Element Cycling Functions of Hydrothermarchaeota in Hydrothermal Sediment.</title>
        <authorList>
            <person name="Zhou Z."/>
            <person name="Liu Y."/>
            <person name="Xu W."/>
            <person name="Pan J."/>
            <person name="Luo Z.H."/>
            <person name="Li M."/>
        </authorList>
    </citation>
    <scope>NUCLEOTIDE SEQUENCE [LARGE SCALE GENOMIC DNA]</scope>
    <source>
        <strain evidence="9">SpSt-885</strain>
    </source>
</reference>
<proteinExistence type="inferred from homology"/>
<evidence type="ECO:0000256" key="3">
    <source>
        <dbReference type="ARBA" id="ARBA00022448"/>
    </source>
</evidence>
<feature type="transmembrane region" description="Helical" evidence="8">
    <location>
        <begin position="277"/>
        <end position="295"/>
    </location>
</feature>
<evidence type="ECO:0000256" key="1">
    <source>
        <dbReference type="ARBA" id="ARBA00004651"/>
    </source>
</evidence>
<protein>
    <submittedName>
        <fullName evidence="9">Iron ABC transporter permease</fullName>
    </submittedName>
</protein>
<dbReference type="InterPro" id="IPR000522">
    <property type="entry name" value="ABC_transptr_permease_BtuC"/>
</dbReference>